<protein>
    <submittedName>
        <fullName evidence="13">COX15/CtaA family protein</fullName>
    </submittedName>
</protein>
<feature type="transmembrane region" description="Helical" evidence="12">
    <location>
        <begin position="168"/>
        <end position="188"/>
    </location>
</feature>
<keyword evidence="10" id="KW-1015">Disulfide bond</keyword>
<keyword evidence="9 12" id="KW-0472">Membrane</keyword>
<feature type="transmembrane region" description="Helical" evidence="12">
    <location>
        <begin position="109"/>
        <end position="127"/>
    </location>
</feature>
<comment type="pathway">
    <text evidence="11">Porphyrin-containing compound metabolism.</text>
</comment>
<feature type="transmembrane region" description="Helical" evidence="12">
    <location>
        <begin position="280"/>
        <end position="301"/>
    </location>
</feature>
<dbReference type="InterPro" id="IPR050450">
    <property type="entry name" value="COX15/CtaA_HemeA_synthase"/>
</dbReference>
<evidence type="ECO:0000256" key="3">
    <source>
        <dbReference type="ARBA" id="ARBA00022692"/>
    </source>
</evidence>
<keyword evidence="3 12" id="KW-0812">Transmembrane</keyword>
<keyword evidence="14" id="KW-1185">Reference proteome</keyword>
<dbReference type="Proteomes" id="UP000772618">
    <property type="component" value="Unassembled WGS sequence"/>
</dbReference>
<evidence type="ECO:0000256" key="10">
    <source>
        <dbReference type="ARBA" id="ARBA00023157"/>
    </source>
</evidence>
<feature type="transmembrane region" description="Helical" evidence="12">
    <location>
        <begin position="7"/>
        <end position="25"/>
    </location>
</feature>
<evidence type="ECO:0000256" key="12">
    <source>
        <dbReference type="SAM" id="Phobius"/>
    </source>
</evidence>
<comment type="caution">
    <text evidence="13">The sequence shown here is derived from an EMBL/GenBank/DDBJ whole genome shotgun (WGS) entry which is preliminary data.</text>
</comment>
<evidence type="ECO:0000313" key="13">
    <source>
        <dbReference type="EMBL" id="MBT1705238.1"/>
    </source>
</evidence>
<keyword evidence="8" id="KW-0350">Heme biosynthesis</keyword>
<evidence type="ECO:0000256" key="7">
    <source>
        <dbReference type="ARBA" id="ARBA00023004"/>
    </source>
</evidence>
<evidence type="ECO:0000256" key="6">
    <source>
        <dbReference type="ARBA" id="ARBA00023002"/>
    </source>
</evidence>
<keyword evidence="2" id="KW-1003">Cell membrane</keyword>
<dbReference type="InterPro" id="IPR003780">
    <property type="entry name" value="COX15/CtaA_fam"/>
</dbReference>
<dbReference type="Pfam" id="PF02628">
    <property type="entry name" value="COX15-CtaA"/>
    <property type="match status" value="2"/>
</dbReference>
<evidence type="ECO:0000256" key="2">
    <source>
        <dbReference type="ARBA" id="ARBA00022475"/>
    </source>
</evidence>
<sequence>MRSFRRLSIGTLVAVYVLIMVGGIVRSTGSGMGCPDWPRCFGSWVPPTSVKELPENYKEIYADYRHKKNVKFSKYLNFIGLSETGEKILTNESILEEGDFNPTKTLIEYVNRIIGVIIGFLIFAVFVSSLKFWRSQRMLTIVALLTFLLVGFQGWIGSFVVSTNLTPWTVTVHMFLAIVIVALLIYLVDQCDYDHYSIQSPVPFWLLLGCIVTLLIQILLGTQVREAIDLVASTTERSNWLTSIGTTFTIHRSFSWLVLILHVGLILILRKTKGLKAFPLTLILLILGTILTGISMAWFAIPSFLQPVHLVLATICFGVQFMLLLKLNRKEEPVLN</sequence>
<proteinExistence type="predicted"/>
<reference evidence="13 14" key="1">
    <citation type="submission" date="2021-05" db="EMBL/GenBank/DDBJ databases">
        <title>A Polyphasic approach of four new species of the genus Ohtaekwangia: Ohtaekwangia histidinii sp. nov., Ohtaekwangia cretensis sp. nov., Ohtaekwangia indiensis sp. nov., Ohtaekwangia reichenbachii sp. nov. from diverse environment.</title>
        <authorList>
            <person name="Octaviana S."/>
        </authorList>
    </citation>
    <scope>NUCLEOTIDE SEQUENCE [LARGE SCALE GENOMIC DNA]</scope>
    <source>
        <strain evidence="13 14">PWU20</strain>
    </source>
</reference>
<dbReference type="PANTHER" id="PTHR35457">
    <property type="entry name" value="HEME A SYNTHASE"/>
    <property type="match status" value="1"/>
</dbReference>
<name>A0ABS5VUX7_9BACT</name>
<dbReference type="EMBL" id="JAHESD010000050">
    <property type="protein sequence ID" value="MBT1705238.1"/>
    <property type="molecule type" value="Genomic_DNA"/>
</dbReference>
<organism evidence="13 14">
    <name type="scientific">Chryseosolibacter indicus</name>
    <dbReference type="NCBI Taxonomy" id="2782351"/>
    <lineage>
        <taxon>Bacteria</taxon>
        <taxon>Pseudomonadati</taxon>
        <taxon>Bacteroidota</taxon>
        <taxon>Cytophagia</taxon>
        <taxon>Cytophagales</taxon>
        <taxon>Chryseotaleaceae</taxon>
        <taxon>Chryseosolibacter</taxon>
    </lineage>
</organism>
<feature type="transmembrane region" description="Helical" evidence="12">
    <location>
        <begin position="200"/>
        <end position="220"/>
    </location>
</feature>
<keyword evidence="5 12" id="KW-1133">Transmembrane helix</keyword>
<evidence type="ECO:0000256" key="9">
    <source>
        <dbReference type="ARBA" id="ARBA00023136"/>
    </source>
</evidence>
<accession>A0ABS5VUX7</accession>
<feature type="transmembrane region" description="Helical" evidence="12">
    <location>
        <begin position="240"/>
        <end position="268"/>
    </location>
</feature>
<dbReference type="RefSeq" id="WP_254155193.1">
    <property type="nucleotide sequence ID" value="NZ_JAHESD010000050.1"/>
</dbReference>
<gene>
    <name evidence="13" type="ORF">KK060_18235</name>
</gene>
<evidence type="ECO:0000313" key="14">
    <source>
        <dbReference type="Proteomes" id="UP000772618"/>
    </source>
</evidence>
<dbReference type="PANTHER" id="PTHR35457:SF1">
    <property type="entry name" value="HEME A SYNTHASE"/>
    <property type="match status" value="1"/>
</dbReference>
<keyword evidence="6" id="KW-0560">Oxidoreductase</keyword>
<keyword evidence="4" id="KW-0479">Metal-binding</keyword>
<evidence type="ECO:0000256" key="5">
    <source>
        <dbReference type="ARBA" id="ARBA00022989"/>
    </source>
</evidence>
<feature type="transmembrane region" description="Helical" evidence="12">
    <location>
        <begin position="307"/>
        <end position="325"/>
    </location>
</feature>
<evidence type="ECO:0000256" key="8">
    <source>
        <dbReference type="ARBA" id="ARBA00023133"/>
    </source>
</evidence>
<evidence type="ECO:0000256" key="1">
    <source>
        <dbReference type="ARBA" id="ARBA00004141"/>
    </source>
</evidence>
<feature type="transmembrane region" description="Helical" evidence="12">
    <location>
        <begin position="139"/>
        <end position="156"/>
    </location>
</feature>
<comment type="subcellular location">
    <subcellularLocation>
        <location evidence="1">Membrane</location>
        <topology evidence="1">Multi-pass membrane protein</topology>
    </subcellularLocation>
</comment>
<keyword evidence="7" id="KW-0408">Iron</keyword>
<evidence type="ECO:0000256" key="11">
    <source>
        <dbReference type="ARBA" id="ARBA00023444"/>
    </source>
</evidence>
<evidence type="ECO:0000256" key="4">
    <source>
        <dbReference type="ARBA" id="ARBA00022723"/>
    </source>
</evidence>